<dbReference type="AlphaFoldDB" id="A0AAU9J1K5"/>
<protein>
    <submittedName>
        <fullName evidence="2">Uncharacterized protein</fullName>
    </submittedName>
</protein>
<comment type="caution">
    <text evidence="2">The sequence shown here is derived from an EMBL/GenBank/DDBJ whole genome shotgun (WGS) entry which is preliminary data.</text>
</comment>
<evidence type="ECO:0000313" key="2">
    <source>
        <dbReference type="EMBL" id="CAG9319744.1"/>
    </source>
</evidence>
<dbReference type="EMBL" id="CAJZBQ010000023">
    <property type="protein sequence ID" value="CAG9319744.1"/>
    <property type="molecule type" value="Genomic_DNA"/>
</dbReference>
<feature type="coiled-coil region" evidence="1">
    <location>
        <begin position="24"/>
        <end position="65"/>
    </location>
</feature>
<feature type="coiled-coil region" evidence="1">
    <location>
        <begin position="101"/>
        <end position="160"/>
    </location>
</feature>
<gene>
    <name evidence="2" type="ORF">BSTOLATCC_MIC24292</name>
</gene>
<proteinExistence type="predicted"/>
<sequence>MEQSSRAEFKSRNSQLTLESEQEIIHLKKENSELINTLTELRCRIQSLQKQNENLQKSNTGFQEQINKLIYEEQESFNAKIQITMELSECRKELAEKCKENEAIKQGNLDAKEIIEKLKERNEEVRKRNAELESLYLKTKQQLEMKNELFEKQTKGLKEDYYFNDFNLKRSLNFQDNDKSAKRIKKSESQRFNFDSPISDRSSPDLQNLLDSYKCEIIQAKKTIKNMKNDVKRLLGWKINYFDNIISLTLLYSQQTISLEKELKNGENTYTLLYTEYINNVLSVSEISDYLYRHTTYPAFFSAIALHSYKIGFAFH</sequence>
<accession>A0AAU9J1K5</accession>
<keyword evidence="3" id="KW-1185">Reference proteome</keyword>
<name>A0AAU9J1K5_9CILI</name>
<evidence type="ECO:0000256" key="1">
    <source>
        <dbReference type="SAM" id="Coils"/>
    </source>
</evidence>
<evidence type="ECO:0000313" key="3">
    <source>
        <dbReference type="Proteomes" id="UP001162131"/>
    </source>
</evidence>
<dbReference type="Proteomes" id="UP001162131">
    <property type="component" value="Unassembled WGS sequence"/>
</dbReference>
<keyword evidence="1" id="KW-0175">Coiled coil</keyword>
<organism evidence="2 3">
    <name type="scientific">Blepharisma stoltei</name>
    <dbReference type="NCBI Taxonomy" id="1481888"/>
    <lineage>
        <taxon>Eukaryota</taxon>
        <taxon>Sar</taxon>
        <taxon>Alveolata</taxon>
        <taxon>Ciliophora</taxon>
        <taxon>Postciliodesmatophora</taxon>
        <taxon>Heterotrichea</taxon>
        <taxon>Heterotrichida</taxon>
        <taxon>Blepharismidae</taxon>
        <taxon>Blepharisma</taxon>
    </lineage>
</organism>
<reference evidence="2" key="1">
    <citation type="submission" date="2021-09" db="EMBL/GenBank/DDBJ databases">
        <authorList>
            <consortium name="AG Swart"/>
            <person name="Singh M."/>
            <person name="Singh A."/>
            <person name="Seah K."/>
            <person name="Emmerich C."/>
        </authorList>
    </citation>
    <scope>NUCLEOTIDE SEQUENCE</scope>
    <source>
        <strain evidence="2">ATCC30299</strain>
    </source>
</reference>